<evidence type="ECO:0000313" key="2">
    <source>
        <dbReference type="EMBL" id="CAA7031940.1"/>
    </source>
</evidence>
<reference evidence="2" key="1">
    <citation type="submission" date="2020-01" db="EMBL/GenBank/DDBJ databases">
        <authorList>
            <person name="Mishra B."/>
        </authorList>
    </citation>
    <scope>NUCLEOTIDE SEQUENCE [LARGE SCALE GENOMIC DNA]</scope>
</reference>
<feature type="region of interest" description="Disordered" evidence="1">
    <location>
        <begin position="1"/>
        <end position="32"/>
    </location>
</feature>
<dbReference type="InterPro" id="IPR008978">
    <property type="entry name" value="HSP20-like_chaperone"/>
</dbReference>
<dbReference type="EMBL" id="CACVBM020001114">
    <property type="protein sequence ID" value="CAA7031940.1"/>
    <property type="molecule type" value="Genomic_DNA"/>
</dbReference>
<organism evidence="2 3">
    <name type="scientific">Microthlaspi erraticum</name>
    <dbReference type="NCBI Taxonomy" id="1685480"/>
    <lineage>
        <taxon>Eukaryota</taxon>
        <taxon>Viridiplantae</taxon>
        <taxon>Streptophyta</taxon>
        <taxon>Embryophyta</taxon>
        <taxon>Tracheophyta</taxon>
        <taxon>Spermatophyta</taxon>
        <taxon>Magnoliopsida</taxon>
        <taxon>eudicotyledons</taxon>
        <taxon>Gunneridae</taxon>
        <taxon>Pentapetalae</taxon>
        <taxon>rosids</taxon>
        <taxon>malvids</taxon>
        <taxon>Brassicales</taxon>
        <taxon>Brassicaceae</taxon>
        <taxon>Coluteocarpeae</taxon>
        <taxon>Microthlaspi</taxon>
    </lineage>
</organism>
<name>A0A6D2INF5_9BRAS</name>
<dbReference type="CDD" id="cd06464">
    <property type="entry name" value="ACD_sHsps-like"/>
    <property type="match status" value="1"/>
</dbReference>
<dbReference type="OrthoDB" id="1653398at2759"/>
<evidence type="ECO:0008006" key="4">
    <source>
        <dbReference type="Google" id="ProtNLM"/>
    </source>
</evidence>
<keyword evidence="3" id="KW-1185">Reference proteome</keyword>
<dbReference type="PANTHER" id="PTHR46991">
    <property type="entry name" value="23.5 KDA HEAT SHOCK PROTEIN, MITOCHONDRIAL"/>
    <property type="match status" value="1"/>
</dbReference>
<proteinExistence type="predicted"/>
<dbReference type="AlphaFoldDB" id="A0A6D2INF5"/>
<dbReference type="InterPro" id="IPR044656">
    <property type="entry name" value="HSP14.7/HSP23.5/HSP23.6-like"/>
</dbReference>
<comment type="caution">
    <text evidence="2">The sequence shown here is derived from an EMBL/GenBank/DDBJ whole genome shotgun (WGS) entry which is preliminary data.</text>
</comment>
<dbReference type="Proteomes" id="UP000467841">
    <property type="component" value="Unassembled WGS sequence"/>
</dbReference>
<dbReference type="PANTHER" id="PTHR46991:SF24">
    <property type="entry name" value="14.7 KDA HEAT SHOCK PROTEIN"/>
    <property type="match status" value="1"/>
</dbReference>
<dbReference type="Gene3D" id="2.60.40.790">
    <property type="match status" value="1"/>
</dbReference>
<evidence type="ECO:0000313" key="3">
    <source>
        <dbReference type="Proteomes" id="UP000467841"/>
    </source>
</evidence>
<gene>
    <name evidence="2" type="ORF">MERR_LOCUS19175</name>
</gene>
<dbReference type="SUPFAM" id="SSF49764">
    <property type="entry name" value="HSP20-like chaperones"/>
    <property type="match status" value="1"/>
</dbReference>
<sequence length="184" mass="20881">MSEAVSGGHRESDWPNHLPPLPRNRFQRSGHHEPFEMKDTKECVIYRIDMPGCPTSELVYWVHGNELHVFAEEPAMPEYNHGGRKYGGSMAFETEFYDVKKAIVNLVNGVLWIIVPKVQLPGKIIKANASYFIDDKGLIGMVCIYIVRADTFKKIPIDALLDPWPCHLAYVPSLVSNQQKFLLG</sequence>
<protein>
    <recommendedName>
        <fullName evidence="4">SHSP domain-containing protein</fullName>
    </recommendedName>
</protein>
<accession>A0A6D2INF5</accession>
<evidence type="ECO:0000256" key="1">
    <source>
        <dbReference type="SAM" id="MobiDB-lite"/>
    </source>
</evidence>